<dbReference type="InterPro" id="IPR029030">
    <property type="entry name" value="Caspase-like_dom_sf"/>
</dbReference>
<dbReference type="NCBIfam" id="NF047832">
    <property type="entry name" value="caspase_w_EACC1"/>
    <property type="match status" value="1"/>
</dbReference>
<dbReference type="RefSeq" id="WP_203762070.1">
    <property type="nucleotide sequence ID" value="NZ_BAAABO010000032.1"/>
</dbReference>
<gene>
    <name evidence="2" type="ORF">Ade02nite_27940</name>
</gene>
<sequence length="402" mass="42570">MTSVTLPDTAASVALLIGVAAYEDLSPLPATANNVTGLSTAFRDPDLWGLHPGRCHERVDPHQGGDIEDALALANEEVEPDGWLVLYYAGHGLLDSRGDLYLTVTQSRTSKRTTQVPYSVVRDYVRDSPALNRLVILDCCFSGRAFEAMSDPADLGAQLAIGGSCILAAAPANRTAVAPAGASHTAFTHELLSLLRRGVDDGPEGLDLHTIWQSLRGALHANGYPEPQLRTDNNGARLPFVRNAAHHRPHSLVGQVLVAEMDAELGDASLLVVAHDFRGALAIRLNQPTEQSVRAALPEWAELAQEPAVVFDGGPVDRYIALALAEVTPAAAPFGGFTPLAGRLGLVDLSADPGPAREAVTALRVFAGYYGWARGDLERDLSGGNLRSLGEVPESLLQIPGG</sequence>
<dbReference type="Gene3D" id="3.40.50.1460">
    <property type="match status" value="1"/>
</dbReference>
<dbReference type="Pfam" id="PF00656">
    <property type="entry name" value="Peptidase_C14"/>
    <property type="match status" value="1"/>
</dbReference>
<evidence type="ECO:0000313" key="2">
    <source>
        <dbReference type="EMBL" id="GID74153.1"/>
    </source>
</evidence>
<name>A0ABQ3Y2D2_9ACTN</name>
<evidence type="ECO:0000313" key="3">
    <source>
        <dbReference type="Proteomes" id="UP000609879"/>
    </source>
</evidence>
<dbReference type="SUPFAM" id="SSF52129">
    <property type="entry name" value="Caspase-like"/>
    <property type="match status" value="1"/>
</dbReference>
<comment type="caution">
    <text evidence="2">The sequence shown here is derived from an EMBL/GenBank/DDBJ whole genome shotgun (WGS) entry which is preliminary data.</text>
</comment>
<dbReference type="Proteomes" id="UP000609879">
    <property type="component" value="Unassembled WGS sequence"/>
</dbReference>
<protein>
    <recommendedName>
        <fullName evidence="1">Peptidase C14 caspase domain-containing protein</fullName>
    </recommendedName>
</protein>
<accession>A0ABQ3Y2D2</accession>
<organism evidence="2 3">
    <name type="scientific">Paractinoplanes deccanensis</name>
    <dbReference type="NCBI Taxonomy" id="113561"/>
    <lineage>
        <taxon>Bacteria</taxon>
        <taxon>Bacillati</taxon>
        <taxon>Actinomycetota</taxon>
        <taxon>Actinomycetes</taxon>
        <taxon>Micromonosporales</taxon>
        <taxon>Micromonosporaceae</taxon>
        <taxon>Paractinoplanes</taxon>
    </lineage>
</organism>
<proteinExistence type="predicted"/>
<dbReference type="Gene3D" id="3.40.1740.10">
    <property type="entry name" value="VC0467-like"/>
    <property type="match status" value="1"/>
</dbReference>
<keyword evidence="3" id="KW-1185">Reference proteome</keyword>
<dbReference type="SUPFAM" id="SSF143456">
    <property type="entry name" value="VC0467-like"/>
    <property type="match status" value="1"/>
</dbReference>
<dbReference type="InterPro" id="IPR011600">
    <property type="entry name" value="Pept_C14_caspase"/>
</dbReference>
<dbReference type="EMBL" id="BOMI01000050">
    <property type="protein sequence ID" value="GID74153.1"/>
    <property type="molecule type" value="Genomic_DNA"/>
</dbReference>
<dbReference type="InterPro" id="IPR003774">
    <property type="entry name" value="AlgH-like"/>
</dbReference>
<feature type="domain" description="Peptidase C14 caspase" evidence="1">
    <location>
        <begin position="13"/>
        <end position="219"/>
    </location>
</feature>
<dbReference type="Pfam" id="PF02622">
    <property type="entry name" value="DUF179"/>
    <property type="match status" value="1"/>
</dbReference>
<reference evidence="2 3" key="1">
    <citation type="submission" date="2021-01" db="EMBL/GenBank/DDBJ databases">
        <title>Whole genome shotgun sequence of Actinoplanes deccanensis NBRC 13994.</title>
        <authorList>
            <person name="Komaki H."/>
            <person name="Tamura T."/>
        </authorList>
    </citation>
    <scope>NUCLEOTIDE SEQUENCE [LARGE SCALE GENOMIC DNA]</scope>
    <source>
        <strain evidence="2 3">NBRC 13994</strain>
    </source>
</reference>
<evidence type="ECO:0000259" key="1">
    <source>
        <dbReference type="Pfam" id="PF00656"/>
    </source>
</evidence>